<protein>
    <recommendedName>
        <fullName evidence="4">DUF4340 domain-containing protein</fullName>
    </recommendedName>
</protein>
<dbReference type="KEGG" id="cber:B5D82_07380"/>
<proteinExistence type="predicted"/>
<evidence type="ECO:0000313" key="2">
    <source>
        <dbReference type="EMBL" id="ASP47590.1"/>
    </source>
</evidence>
<dbReference type="RefSeq" id="WP_081150374.1">
    <property type="nucleotide sequence ID" value="NZ_CP020465.1"/>
</dbReference>
<dbReference type="AlphaFoldDB" id="A0A222G712"/>
<evidence type="ECO:0000256" key="1">
    <source>
        <dbReference type="SAM" id="Phobius"/>
    </source>
</evidence>
<accession>A0A222G712</accession>
<dbReference type="OrthoDB" id="5587008at2"/>
<dbReference type="EMBL" id="CP020465">
    <property type="protein sequence ID" value="ASP47590.1"/>
    <property type="molecule type" value="Genomic_DNA"/>
</dbReference>
<keyword evidence="3" id="KW-1185">Reference proteome</keyword>
<reference evidence="2 3" key="1">
    <citation type="submission" date="2017-08" db="EMBL/GenBank/DDBJ databases">
        <title>Complete genome of Colwellia sp. NB097-1, a psychrophile bacterium ioslated from Bering Sea.</title>
        <authorList>
            <person name="Chen X."/>
        </authorList>
    </citation>
    <scope>NUCLEOTIDE SEQUENCE [LARGE SCALE GENOMIC DNA]</scope>
    <source>
        <strain evidence="2 3">NB097-1</strain>
    </source>
</reference>
<name>A0A222G712_9GAMM</name>
<evidence type="ECO:0008006" key="4">
    <source>
        <dbReference type="Google" id="ProtNLM"/>
    </source>
</evidence>
<sequence length="165" mass="18477">MVKLSKTGWNNVIIFVVMGFILLINVTNKKIYSSDDSSDENSKQDIALVGTQNIILTLNINNIVAIERIGRTWRATPASISGQALAQMMMSWQQSSGQTMVQAPEVDRQLSLDVLLDIAGKTQPLQLSFYATDQQLLIFNHASQQWLVMPIAMYGQLFPQEIFVD</sequence>
<dbReference type="Proteomes" id="UP000202259">
    <property type="component" value="Chromosome"/>
</dbReference>
<keyword evidence="1" id="KW-1133">Transmembrane helix</keyword>
<evidence type="ECO:0000313" key="3">
    <source>
        <dbReference type="Proteomes" id="UP000202259"/>
    </source>
</evidence>
<gene>
    <name evidence="2" type="ORF">B5D82_07380</name>
</gene>
<keyword evidence="1" id="KW-0812">Transmembrane</keyword>
<organism evidence="2 3">
    <name type="scientific">Cognaticolwellia beringensis</name>
    <dbReference type="NCBI Taxonomy" id="1967665"/>
    <lineage>
        <taxon>Bacteria</taxon>
        <taxon>Pseudomonadati</taxon>
        <taxon>Pseudomonadota</taxon>
        <taxon>Gammaproteobacteria</taxon>
        <taxon>Alteromonadales</taxon>
        <taxon>Colwelliaceae</taxon>
        <taxon>Cognaticolwellia</taxon>
    </lineage>
</organism>
<feature type="transmembrane region" description="Helical" evidence="1">
    <location>
        <begin position="12"/>
        <end position="28"/>
    </location>
</feature>
<keyword evidence="1" id="KW-0472">Membrane</keyword>